<evidence type="ECO:0000313" key="2">
    <source>
        <dbReference type="Proteomes" id="UP001153334"/>
    </source>
</evidence>
<dbReference type="EMBL" id="JAPESX010001708">
    <property type="protein sequence ID" value="KAJ8112052.1"/>
    <property type="molecule type" value="Genomic_DNA"/>
</dbReference>
<keyword evidence="2" id="KW-1185">Reference proteome</keyword>
<evidence type="ECO:0000313" key="1">
    <source>
        <dbReference type="EMBL" id="KAJ8112052.1"/>
    </source>
</evidence>
<sequence>MTSRVLLVSIAAFSCISRCSPTPAVSSPAVCSPGIPSLSWKIADFEWRTGYTVWSYYVGVGPAPPPPPTQFYNCGEAMVRINITGISTGVDGVARTTAREQVVPCVEQTSDAKLANITDMKDYNAGPYGPPPLSPHWFTCDMDAQLFIYPDGTTDPWADVGDRSGNSNLITRIRMDPVEMTMEIAQSWACDDDGGDGGGAGARVEVAGIAPLPPLACRSRSNLEPDMNFLINSPVMHGPGLNAPVSNGSVCTAPEFLIKAHISKQLERL</sequence>
<gene>
    <name evidence="1" type="ORF">ONZ43_g5480</name>
</gene>
<organism evidence="1 2">
    <name type="scientific">Nemania bipapillata</name>
    <dbReference type="NCBI Taxonomy" id="110536"/>
    <lineage>
        <taxon>Eukaryota</taxon>
        <taxon>Fungi</taxon>
        <taxon>Dikarya</taxon>
        <taxon>Ascomycota</taxon>
        <taxon>Pezizomycotina</taxon>
        <taxon>Sordariomycetes</taxon>
        <taxon>Xylariomycetidae</taxon>
        <taxon>Xylariales</taxon>
        <taxon>Xylariaceae</taxon>
        <taxon>Nemania</taxon>
    </lineage>
</organism>
<name>A0ACC2IA74_9PEZI</name>
<reference evidence="1" key="1">
    <citation type="submission" date="2022-11" db="EMBL/GenBank/DDBJ databases">
        <title>Genome Sequence of Nemania bipapillata.</title>
        <authorList>
            <person name="Buettner E."/>
        </authorList>
    </citation>
    <scope>NUCLEOTIDE SEQUENCE</scope>
    <source>
        <strain evidence="1">CP14</strain>
    </source>
</reference>
<comment type="caution">
    <text evidence="1">The sequence shown here is derived from an EMBL/GenBank/DDBJ whole genome shotgun (WGS) entry which is preliminary data.</text>
</comment>
<proteinExistence type="predicted"/>
<accession>A0ACC2IA74</accession>
<protein>
    <submittedName>
        <fullName evidence="1">Uncharacterized protein</fullName>
    </submittedName>
</protein>
<dbReference type="Proteomes" id="UP001153334">
    <property type="component" value="Unassembled WGS sequence"/>
</dbReference>